<evidence type="ECO:0000313" key="17">
    <source>
        <dbReference type="Proteomes" id="UP001175211"/>
    </source>
</evidence>
<keyword evidence="9" id="KW-0496">Mitochondrion</keyword>
<feature type="domain" description="AAA+ ATPase" evidence="14">
    <location>
        <begin position="280"/>
        <end position="437"/>
    </location>
</feature>
<evidence type="ECO:0000256" key="11">
    <source>
        <dbReference type="ARBA" id="ARBA00048778"/>
    </source>
</evidence>
<evidence type="ECO:0000256" key="7">
    <source>
        <dbReference type="ARBA" id="ARBA00022840"/>
    </source>
</evidence>
<evidence type="ECO:0000256" key="9">
    <source>
        <dbReference type="ARBA" id="ARBA00023128"/>
    </source>
</evidence>
<keyword evidence="5" id="KW-0999">Mitochondrion inner membrane</keyword>
<evidence type="ECO:0000259" key="15">
    <source>
        <dbReference type="SMART" id="SM01024"/>
    </source>
</evidence>
<comment type="similarity">
    <text evidence="2">Belongs to the AAA ATPase family. BCS1 subfamily.</text>
</comment>
<evidence type="ECO:0008006" key="18">
    <source>
        <dbReference type="Google" id="ProtNLM"/>
    </source>
</evidence>
<keyword evidence="17" id="KW-1185">Reference proteome</keyword>
<dbReference type="Gene3D" id="3.40.50.300">
    <property type="entry name" value="P-loop containing nucleotide triphosphate hydrolases"/>
    <property type="match status" value="1"/>
</dbReference>
<evidence type="ECO:0000256" key="4">
    <source>
        <dbReference type="ARBA" id="ARBA00022741"/>
    </source>
</evidence>
<evidence type="ECO:0000256" key="10">
    <source>
        <dbReference type="ARBA" id="ARBA00023136"/>
    </source>
</evidence>
<comment type="catalytic activity">
    <reaction evidence="11">
        <text>ATP + H2O = ADP + phosphate + H(+)</text>
        <dbReference type="Rhea" id="RHEA:13065"/>
        <dbReference type="ChEBI" id="CHEBI:15377"/>
        <dbReference type="ChEBI" id="CHEBI:15378"/>
        <dbReference type="ChEBI" id="CHEBI:30616"/>
        <dbReference type="ChEBI" id="CHEBI:43474"/>
        <dbReference type="ChEBI" id="CHEBI:456216"/>
    </reaction>
    <physiologicalReaction direction="left-to-right" evidence="11">
        <dbReference type="Rhea" id="RHEA:13066"/>
    </physiologicalReaction>
</comment>
<dbReference type="InterPro" id="IPR050747">
    <property type="entry name" value="Mitochondrial_chaperone_BCS1"/>
</dbReference>
<dbReference type="GeneID" id="85357982"/>
<organism evidence="16 17">
    <name type="scientific">Armillaria tabescens</name>
    <name type="common">Ringless honey mushroom</name>
    <name type="synonym">Agaricus tabescens</name>
    <dbReference type="NCBI Taxonomy" id="1929756"/>
    <lineage>
        <taxon>Eukaryota</taxon>
        <taxon>Fungi</taxon>
        <taxon>Dikarya</taxon>
        <taxon>Basidiomycota</taxon>
        <taxon>Agaricomycotina</taxon>
        <taxon>Agaricomycetes</taxon>
        <taxon>Agaricomycetidae</taxon>
        <taxon>Agaricales</taxon>
        <taxon>Marasmiineae</taxon>
        <taxon>Physalacriaceae</taxon>
        <taxon>Desarmillaria</taxon>
    </lineage>
</organism>
<name>A0AA39JK37_ARMTA</name>
<keyword evidence="8" id="KW-1133">Transmembrane helix</keyword>
<feature type="compositionally biased region" description="Basic and acidic residues" evidence="13">
    <location>
        <begin position="572"/>
        <end position="619"/>
    </location>
</feature>
<feature type="domain" description="BCS1 N-terminal" evidence="15">
    <location>
        <begin position="65"/>
        <end position="249"/>
    </location>
</feature>
<keyword evidence="10" id="KW-0472">Membrane</keyword>
<evidence type="ECO:0000313" key="16">
    <source>
        <dbReference type="EMBL" id="KAK0444217.1"/>
    </source>
</evidence>
<dbReference type="Pfam" id="PF08740">
    <property type="entry name" value="BCS1_N"/>
    <property type="match status" value="1"/>
</dbReference>
<dbReference type="PANTHER" id="PTHR23070">
    <property type="entry name" value="BCS1 AAA-TYPE ATPASE"/>
    <property type="match status" value="1"/>
</dbReference>
<evidence type="ECO:0000256" key="5">
    <source>
        <dbReference type="ARBA" id="ARBA00022792"/>
    </source>
</evidence>
<protein>
    <recommendedName>
        <fullName evidence="18">P-loop containing nucleoside triphosphate hydrolase protein</fullName>
    </recommendedName>
</protein>
<dbReference type="InterPro" id="IPR003960">
    <property type="entry name" value="ATPase_AAA_CS"/>
</dbReference>
<evidence type="ECO:0000256" key="8">
    <source>
        <dbReference type="ARBA" id="ARBA00022989"/>
    </source>
</evidence>
<dbReference type="GO" id="GO:0016887">
    <property type="term" value="F:ATP hydrolysis activity"/>
    <property type="evidence" value="ECO:0007669"/>
    <property type="project" value="InterPro"/>
</dbReference>
<sequence>MATYLQQILGGLAPLLNSTVVEVANATSAVPQATIESPLTIPTDLSSLISLLFSFSALRDWLKLIVLGGFFETCRRVIFTQYAKLVNAFYINATFEEDDPSYEWMIVWLSKQPSWAKARDIQVSTNTYGANSNTVMLDGDEDSDEYSKTSRKLAYLPSVSMTYSMWYKRRYMTITRTLQDTTGSYYSTKHNVLQISLMTRNHSLLIGLLQEARNDYMAAQEHKMCVWVSDVNNSWRHVGCRAKRSMNSIILEPGVKDLLLEDARDFLESKNWYAERGIPFRRGYLLYGVPGSGKTSLIHSIAGELGLDIYVISLSRVGLDDSSLDALINELPERCVALMEDIDAAFTRSLNRDDDDASDSESSGSSSANKTPKATSGGPPPPPSSRVSLSGLLNALDGIGAQEGRILFATTNKHTSLDPALCRPGRMDLHIEFKLSSKYQARELFKRFYIPSNQGDAEEDDDETADSGYGSTTPSEATDSTPPSPSGSKASESPVSESSSLLPAPPVFFGSRHVGRAPKLSKRRVDELATAFADIIPDRQLSMAALQGYLMMHKIRPFAAVAGAQDWVEKELKDRNRREKEKETKKEKAEQEKKEKEAKEKEGTEKTEQEKKVKVKDTPKTQQNSGESDKAIQVTPTSASS</sequence>
<keyword evidence="4 12" id="KW-0547">Nucleotide-binding</keyword>
<feature type="region of interest" description="Disordered" evidence="13">
    <location>
        <begin position="452"/>
        <end position="503"/>
    </location>
</feature>
<dbReference type="RefSeq" id="XP_060325002.1">
    <property type="nucleotide sequence ID" value="XM_060474434.1"/>
</dbReference>
<evidence type="ECO:0000256" key="3">
    <source>
        <dbReference type="ARBA" id="ARBA00022692"/>
    </source>
</evidence>
<feature type="compositionally biased region" description="Polar residues" evidence="13">
    <location>
        <begin position="469"/>
        <end position="481"/>
    </location>
</feature>
<dbReference type="InterPro" id="IPR003593">
    <property type="entry name" value="AAA+_ATPase"/>
</dbReference>
<dbReference type="InterPro" id="IPR003959">
    <property type="entry name" value="ATPase_AAA_core"/>
</dbReference>
<gene>
    <name evidence="16" type="ORF">EV420DRAFT_1574822</name>
</gene>
<keyword evidence="7 12" id="KW-0067">ATP-binding</keyword>
<evidence type="ECO:0000256" key="2">
    <source>
        <dbReference type="ARBA" id="ARBA00007448"/>
    </source>
</evidence>
<accession>A0AA39JK37</accession>
<dbReference type="GO" id="GO:0005524">
    <property type="term" value="F:ATP binding"/>
    <property type="evidence" value="ECO:0007669"/>
    <property type="project" value="UniProtKB-KW"/>
</dbReference>
<keyword evidence="6" id="KW-0378">Hydrolase</keyword>
<dbReference type="Proteomes" id="UP001175211">
    <property type="component" value="Unassembled WGS sequence"/>
</dbReference>
<reference evidence="16" key="1">
    <citation type="submission" date="2023-06" db="EMBL/GenBank/DDBJ databases">
        <authorList>
            <consortium name="Lawrence Berkeley National Laboratory"/>
            <person name="Ahrendt S."/>
            <person name="Sahu N."/>
            <person name="Indic B."/>
            <person name="Wong-Bajracharya J."/>
            <person name="Merenyi Z."/>
            <person name="Ke H.-M."/>
            <person name="Monk M."/>
            <person name="Kocsube S."/>
            <person name="Drula E."/>
            <person name="Lipzen A."/>
            <person name="Balint B."/>
            <person name="Henrissat B."/>
            <person name="Andreopoulos B."/>
            <person name="Martin F.M."/>
            <person name="Harder C.B."/>
            <person name="Rigling D."/>
            <person name="Ford K.L."/>
            <person name="Foster G.D."/>
            <person name="Pangilinan J."/>
            <person name="Papanicolaou A."/>
            <person name="Barry K."/>
            <person name="LaButti K."/>
            <person name="Viragh M."/>
            <person name="Koriabine M."/>
            <person name="Yan M."/>
            <person name="Riley R."/>
            <person name="Champramary S."/>
            <person name="Plett K.L."/>
            <person name="Tsai I.J."/>
            <person name="Slot J."/>
            <person name="Sipos G."/>
            <person name="Plett J."/>
            <person name="Nagy L.G."/>
            <person name="Grigoriev I.V."/>
        </authorList>
    </citation>
    <scope>NUCLEOTIDE SEQUENCE</scope>
    <source>
        <strain evidence="16">CCBAS 213</strain>
    </source>
</reference>
<feature type="compositionally biased region" description="Acidic residues" evidence="13">
    <location>
        <begin position="456"/>
        <end position="465"/>
    </location>
</feature>
<dbReference type="EMBL" id="JAUEPS010000055">
    <property type="protein sequence ID" value="KAK0444217.1"/>
    <property type="molecule type" value="Genomic_DNA"/>
</dbReference>
<evidence type="ECO:0000256" key="1">
    <source>
        <dbReference type="ARBA" id="ARBA00004434"/>
    </source>
</evidence>
<dbReference type="InterPro" id="IPR014851">
    <property type="entry name" value="BCS1_N"/>
</dbReference>
<comment type="subcellular location">
    <subcellularLocation>
        <location evidence="1">Mitochondrion inner membrane</location>
        <topology evidence="1">Single-pass membrane protein</topology>
    </subcellularLocation>
</comment>
<evidence type="ECO:0000256" key="13">
    <source>
        <dbReference type="SAM" id="MobiDB-lite"/>
    </source>
</evidence>
<dbReference type="PROSITE" id="PS00674">
    <property type="entry name" value="AAA"/>
    <property type="match status" value="1"/>
</dbReference>
<proteinExistence type="inferred from homology"/>
<feature type="region of interest" description="Disordered" evidence="13">
    <location>
        <begin position="572"/>
        <end position="641"/>
    </location>
</feature>
<dbReference type="SMART" id="SM00382">
    <property type="entry name" value="AAA"/>
    <property type="match status" value="1"/>
</dbReference>
<dbReference type="GO" id="GO:0005743">
    <property type="term" value="C:mitochondrial inner membrane"/>
    <property type="evidence" value="ECO:0007669"/>
    <property type="project" value="UniProtKB-SubCell"/>
</dbReference>
<dbReference type="SMART" id="SM01024">
    <property type="entry name" value="BCS1_N"/>
    <property type="match status" value="1"/>
</dbReference>
<evidence type="ECO:0000256" key="6">
    <source>
        <dbReference type="ARBA" id="ARBA00022801"/>
    </source>
</evidence>
<dbReference type="Pfam" id="PF00004">
    <property type="entry name" value="AAA"/>
    <property type="match status" value="2"/>
</dbReference>
<comment type="caution">
    <text evidence="16">The sequence shown here is derived from an EMBL/GenBank/DDBJ whole genome shotgun (WGS) entry which is preliminary data.</text>
</comment>
<dbReference type="AlphaFoldDB" id="A0AA39JK37"/>
<dbReference type="SUPFAM" id="SSF52540">
    <property type="entry name" value="P-loop containing nucleoside triphosphate hydrolases"/>
    <property type="match status" value="1"/>
</dbReference>
<dbReference type="InterPro" id="IPR057495">
    <property type="entry name" value="AAA_lid_BCS1"/>
</dbReference>
<dbReference type="InterPro" id="IPR027417">
    <property type="entry name" value="P-loop_NTPase"/>
</dbReference>
<dbReference type="Pfam" id="PF25426">
    <property type="entry name" value="AAA_lid_BCS1"/>
    <property type="match status" value="1"/>
</dbReference>
<feature type="compositionally biased region" description="Low complexity" evidence="13">
    <location>
        <begin position="486"/>
        <end position="502"/>
    </location>
</feature>
<evidence type="ECO:0000256" key="12">
    <source>
        <dbReference type="RuleBase" id="RU003651"/>
    </source>
</evidence>
<keyword evidence="3" id="KW-0812">Transmembrane</keyword>
<feature type="region of interest" description="Disordered" evidence="13">
    <location>
        <begin position="350"/>
        <end position="390"/>
    </location>
</feature>
<evidence type="ECO:0000259" key="14">
    <source>
        <dbReference type="SMART" id="SM00382"/>
    </source>
</evidence>